<organism evidence="1">
    <name type="scientific">hydrothermal vent metagenome</name>
    <dbReference type="NCBI Taxonomy" id="652676"/>
    <lineage>
        <taxon>unclassified sequences</taxon>
        <taxon>metagenomes</taxon>
        <taxon>ecological metagenomes</taxon>
    </lineage>
</organism>
<protein>
    <recommendedName>
        <fullName evidence="2">DUF721 domain-containing protein</fullName>
    </recommendedName>
</protein>
<name>A0A1W1EC74_9ZZZZ</name>
<sequence>MILSHLTNQPQFKYLKQESCFSKYISLLSAKWQKAIAFMYIKNDTLFIAVTHPGFKMELHYNRDLLKSILTQLSSYDKECEMLKVDKIAIFHSKYRPVEKEEKNISTVPYYTELATASFNIENIDQDLKEKFKETKTLIEEQNK</sequence>
<dbReference type="EMBL" id="FPKX01000008">
    <property type="protein sequence ID" value="SFZ97616.1"/>
    <property type="molecule type" value="Genomic_DNA"/>
</dbReference>
<reference evidence="1" key="1">
    <citation type="submission" date="2016-10" db="EMBL/GenBank/DDBJ databases">
        <authorList>
            <person name="de Groot N.N."/>
        </authorList>
    </citation>
    <scope>NUCLEOTIDE SEQUENCE</scope>
</reference>
<evidence type="ECO:0000313" key="1">
    <source>
        <dbReference type="EMBL" id="SFZ97616.1"/>
    </source>
</evidence>
<accession>A0A1W1EC74</accession>
<evidence type="ECO:0008006" key="2">
    <source>
        <dbReference type="Google" id="ProtNLM"/>
    </source>
</evidence>
<proteinExistence type="predicted"/>
<gene>
    <name evidence="1" type="ORF">MNB_SV-5-580</name>
</gene>
<dbReference type="AlphaFoldDB" id="A0A1W1EC74"/>